<evidence type="ECO:0000256" key="1">
    <source>
        <dbReference type="ARBA" id="ARBA00001974"/>
    </source>
</evidence>
<proteinExistence type="inferred from homology"/>
<keyword evidence="3" id="KW-0285">Flavoprotein</keyword>
<dbReference type="Pfam" id="PF05199">
    <property type="entry name" value="GMC_oxred_C"/>
    <property type="match status" value="1"/>
</dbReference>
<dbReference type="SUPFAM" id="SSF51905">
    <property type="entry name" value="FAD/NAD(P)-binding domain"/>
    <property type="match status" value="1"/>
</dbReference>
<evidence type="ECO:0000256" key="4">
    <source>
        <dbReference type="ARBA" id="ARBA00022827"/>
    </source>
</evidence>
<dbReference type="GO" id="GO:0016614">
    <property type="term" value="F:oxidoreductase activity, acting on CH-OH group of donors"/>
    <property type="evidence" value="ECO:0007669"/>
    <property type="project" value="InterPro"/>
</dbReference>
<dbReference type="EMBL" id="BMMD01000020">
    <property type="protein sequence ID" value="GGJ89854.1"/>
    <property type="molecule type" value="Genomic_DNA"/>
</dbReference>
<evidence type="ECO:0000259" key="6">
    <source>
        <dbReference type="Pfam" id="PF00732"/>
    </source>
</evidence>
<dbReference type="PANTHER" id="PTHR11552:SF147">
    <property type="entry name" value="CHOLINE DEHYDROGENASE, MITOCHONDRIAL"/>
    <property type="match status" value="1"/>
</dbReference>
<dbReference type="Gene3D" id="3.30.410.40">
    <property type="match status" value="1"/>
</dbReference>
<protein>
    <recommendedName>
        <fullName evidence="10">Glucose-methanol-choline oxidoreductase N-terminal domain-containing protein</fullName>
    </recommendedName>
</protein>
<feature type="domain" description="Glucose-methanol-choline oxidoreductase N-terminal" evidence="6">
    <location>
        <begin position="22"/>
        <end position="231"/>
    </location>
</feature>
<evidence type="ECO:0008006" key="10">
    <source>
        <dbReference type="Google" id="ProtNLM"/>
    </source>
</evidence>
<feature type="compositionally biased region" description="Basic and acidic residues" evidence="5">
    <location>
        <begin position="336"/>
        <end position="351"/>
    </location>
</feature>
<reference evidence="8" key="2">
    <citation type="submission" date="2020-09" db="EMBL/GenBank/DDBJ databases">
        <authorList>
            <person name="Sun Q."/>
            <person name="Zhou Y."/>
        </authorList>
    </citation>
    <scope>NUCLEOTIDE SEQUENCE</scope>
    <source>
        <strain evidence="8">CGMCC 1.8984</strain>
    </source>
</reference>
<evidence type="ECO:0000256" key="2">
    <source>
        <dbReference type="ARBA" id="ARBA00010790"/>
    </source>
</evidence>
<feature type="domain" description="Glucose-methanol-choline oxidoreductase C-terminal" evidence="7">
    <location>
        <begin position="388"/>
        <end position="470"/>
    </location>
</feature>
<sequence>MDCVVMHGASTVQGAMPVHPANWSYLGHVRARPEDFARWAAAAGPEWSYERVLPVLRALEHDLDLGAGPHHGDAGPMPVRRASQANTAARAFTAAALELGFAPEADKNAPGAPGVGPVPQNVVDGVRVNTGIAYLNPVRDRPNLQVMGGCRVLRVVFDGTRAVGVEVEQAENGRASRSVIRADEVVPCAGGIGTPHLLLVSGIGPAEQSHRFDVPVVRDAPGVGRAFSDHPDLSVGWRSRRDVVDTSAPETFTTALNFSSPGGSPAGDLEIMVCVTTMGHLLTGVERGRRRCAFCAATSACDDAGAAWCVAAPGSRPGRARARPGAARRPAGRAGARLDHARVGRPDDSAPHRVPLPVGRARSRADAARHPHGRRPAALARLRRPVRSADTELDDATLDDDSALDAWMLTNLGTAIHLCGSAPMGPASDPNAVVDGYGSVHGVEGLRVADTSMLPDAPSRGPAATAVLIGEFIARFMRRSVYTALRLGCARPRSGRRLPRGALDVGGFHAQTHVRTPDGAFVGGSTACPVCSSPSPCTSASGANWVTVPSTTADPARRRESLSWGCRPTALPPPTLAATVVAHRVMLLFGQ</sequence>
<dbReference type="InterPro" id="IPR012132">
    <property type="entry name" value="GMC_OxRdtase"/>
</dbReference>
<organism evidence="8 9">
    <name type="scientific">Agromyces bauzanensis</name>
    <dbReference type="NCBI Taxonomy" id="1308924"/>
    <lineage>
        <taxon>Bacteria</taxon>
        <taxon>Bacillati</taxon>
        <taxon>Actinomycetota</taxon>
        <taxon>Actinomycetes</taxon>
        <taxon>Micrococcales</taxon>
        <taxon>Microbacteriaceae</taxon>
        <taxon>Agromyces</taxon>
    </lineage>
</organism>
<feature type="compositionally biased region" description="Low complexity" evidence="5">
    <location>
        <begin position="315"/>
        <end position="335"/>
    </location>
</feature>
<dbReference type="Gene3D" id="3.50.50.60">
    <property type="entry name" value="FAD/NAD(P)-binding domain"/>
    <property type="match status" value="1"/>
</dbReference>
<comment type="caution">
    <text evidence="8">The sequence shown here is derived from an EMBL/GenBank/DDBJ whole genome shotgun (WGS) entry which is preliminary data.</text>
</comment>
<keyword evidence="9" id="KW-1185">Reference proteome</keyword>
<dbReference type="Proteomes" id="UP000636956">
    <property type="component" value="Unassembled WGS sequence"/>
</dbReference>
<accession>A0A917PSY2</accession>
<evidence type="ECO:0000313" key="9">
    <source>
        <dbReference type="Proteomes" id="UP000636956"/>
    </source>
</evidence>
<dbReference type="PANTHER" id="PTHR11552">
    <property type="entry name" value="GLUCOSE-METHANOL-CHOLINE GMC OXIDOREDUCTASE"/>
    <property type="match status" value="1"/>
</dbReference>
<keyword evidence="4" id="KW-0274">FAD</keyword>
<name>A0A917PSY2_9MICO</name>
<comment type="similarity">
    <text evidence="2">Belongs to the GMC oxidoreductase family.</text>
</comment>
<dbReference type="AlphaFoldDB" id="A0A917PSY2"/>
<dbReference type="InterPro" id="IPR036188">
    <property type="entry name" value="FAD/NAD-bd_sf"/>
</dbReference>
<evidence type="ECO:0000259" key="7">
    <source>
        <dbReference type="Pfam" id="PF05199"/>
    </source>
</evidence>
<evidence type="ECO:0000313" key="8">
    <source>
        <dbReference type="EMBL" id="GGJ89854.1"/>
    </source>
</evidence>
<reference evidence="8" key="1">
    <citation type="journal article" date="2014" name="Int. J. Syst. Evol. Microbiol.">
        <title>Complete genome sequence of Corynebacterium casei LMG S-19264T (=DSM 44701T), isolated from a smear-ripened cheese.</title>
        <authorList>
            <consortium name="US DOE Joint Genome Institute (JGI-PGF)"/>
            <person name="Walter F."/>
            <person name="Albersmeier A."/>
            <person name="Kalinowski J."/>
            <person name="Ruckert C."/>
        </authorList>
    </citation>
    <scope>NUCLEOTIDE SEQUENCE</scope>
    <source>
        <strain evidence="8">CGMCC 1.8984</strain>
    </source>
</reference>
<feature type="region of interest" description="Disordered" evidence="5">
    <location>
        <begin position="315"/>
        <end position="377"/>
    </location>
</feature>
<comment type="cofactor">
    <cofactor evidence="1">
        <name>FAD</name>
        <dbReference type="ChEBI" id="CHEBI:57692"/>
    </cofactor>
</comment>
<dbReference type="GO" id="GO:0050660">
    <property type="term" value="F:flavin adenine dinucleotide binding"/>
    <property type="evidence" value="ECO:0007669"/>
    <property type="project" value="InterPro"/>
</dbReference>
<dbReference type="InterPro" id="IPR000172">
    <property type="entry name" value="GMC_OxRdtase_N"/>
</dbReference>
<evidence type="ECO:0000256" key="5">
    <source>
        <dbReference type="SAM" id="MobiDB-lite"/>
    </source>
</evidence>
<evidence type="ECO:0000256" key="3">
    <source>
        <dbReference type="ARBA" id="ARBA00022630"/>
    </source>
</evidence>
<gene>
    <name evidence="8" type="ORF">GCM10011372_30510</name>
</gene>
<dbReference type="InterPro" id="IPR007867">
    <property type="entry name" value="GMC_OxRtase_C"/>
</dbReference>
<dbReference type="Pfam" id="PF00732">
    <property type="entry name" value="GMC_oxred_N"/>
    <property type="match status" value="1"/>
</dbReference>